<dbReference type="OrthoDB" id="6103690at2759"/>
<keyword evidence="4" id="KW-0964">Secreted</keyword>
<evidence type="ECO:0000256" key="12">
    <source>
        <dbReference type="ARBA" id="ARBA00033414"/>
    </source>
</evidence>
<keyword evidence="16" id="KW-1185">Reference proteome</keyword>
<dbReference type="GO" id="GO:0008201">
    <property type="term" value="F:heparin binding"/>
    <property type="evidence" value="ECO:0007669"/>
    <property type="project" value="UniProtKB-KW"/>
</dbReference>
<reference evidence="17" key="1">
    <citation type="submission" date="2025-08" db="UniProtKB">
        <authorList>
            <consortium name="RefSeq"/>
        </authorList>
    </citation>
    <scope>IDENTIFICATION</scope>
</reference>
<evidence type="ECO:0000313" key="17">
    <source>
        <dbReference type="RefSeq" id="XP_028273419.1"/>
    </source>
</evidence>
<proteinExistence type="predicted"/>
<keyword evidence="6" id="KW-0358">Heparin-binding</keyword>
<feature type="disulfide bond" evidence="13">
    <location>
        <begin position="110"/>
        <end position="137"/>
    </location>
</feature>
<feature type="domain" description="Sushi" evidence="15">
    <location>
        <begin position="82"/>
        <end position="139"/>
    </location>
</feature>
<dbReference type="AlphaFoldDB" id="A0A6P7J9I3"/>
<dbReference type="InterPro" id="IPR000436">
    <property type="entry name" value="Sushi_SCR_CCP_dom"/>
</dbReference>
<evidence type="ECO:0000256" key="5">
    <source>
        <dbReference type="ARBA" id="ARBA00022659"/>
    </source>
</evidence>
<keyword evidence="8" id="KW-0677">Repeat</keyword>
<feature type="disulfide bond" evidence="13">
    <location>
        <begin position="205"/>
        <end position="248"/>
    </location>
</feature>
<evidence type="ECO:0000259" key="15">
    <source>
        <dbReference type="PROSITE" id="PS50923"/>
    </source>
</evidence>
<evidence type="ECO:0000256" key="3">
    <source>
        <dbReference type="ARBA" id="ARBA00020104"/>
    </source>
</evidence>
<dbReference type="RefSeq" id="XP_028273419.1">
    <property type="nucleotide sequence ID" value="XM_028417618.1"/>
</dbReference>
<dbReference type="GeneID" id="114443511"/>
<feature type="chain" id="PRO_5027717171" description="Beta-2-glycoprotein 1" evidence="14">
    <location>
        <begin position="18"/>
        <end position="348"/>
    </location>
</feature>
<dbReference type="InParanoid" id="A0A6P7J9I3"/>
<keyword evidence="7 14" id="KW-0732">Signal</keyword>
<keyword evidence="9 13" id="KW-1015">Disulfide bond</keyword>
<comment type="caution">
    <text evidence="13">Lacks conserved residue(s) required for the propagation of feature annotation.</text>
</comment>
<dbReference type="PANTHER" id="PTHR19325">
    <property type="entry name" value="COMPLEMENT COMPONENT-RELATED SUSHI DOMAIN-CONTAINING"/>
    <property type="match status" value="1"/>
</dbReference>
<evidence type="ECO:0000256" key="14">
    <source>
        <dbReference type="SAM" id="SignalP"/>
    </source>
</evidence>
<dbReference type="PANTHER" id="PTHR19325:SF573">
    <property type="entry name" value="MEMBRANE COFACTOR PROTEIN"/>
    <property type="match status" value="1"/>
</dbReference>
<evidence type="ECO:0000256" key="11">
    <source>
        <dbReference type="ARBA" id="ARBA00029855"/>
    </source>
</evidence>
<evidence type="ECO:0000256" key="6">
    <source>
        <dbReference type="ARBA" id="ARBA00022674"/>
    </source>
</evidence>
<keyword evidence="5 13" id="KW-0768">Sushi</keyword>
<dbReference type="Pfam" id="PF00084">
    <property type="entry name" value="Sushi"/>
    <property type="match status" value="4"/>
</dbReference>
<evidence type="ECO:0000256" key="2">
    <source>
        <dbReference type="ARBA" id="ARBA00004613"/>
    </source>
</evidence>
<evidence type="ECO:0000256" key="8">
    <source>
        <dbReference type="ARBA" id="ARBA00022737"/>
    </source>
</evidence>
<protein>
    <recommendedName>
        <fullName evidence="3">Beta-2-glycoprotein 1</fullName>
    </recommendedName>
    <alternativeName>
        <fullName evidence="11">Apolipoprotein H</fullName>
    </alternativeName>
    <alternativeName>
        <fullName evidence="12">Beta-2-glycoprotein I</fullName>
    </alternativeName>
</protein>
<organism evidence="16 17">
    <name type="scientific">Parambassis ranga</name>
    <name type="common">Indian glassy fish</name>
    <dbReference type="NCBI Taxonomy" id="210632"/>
    <lineage>
        <taxon>Eukaryota</taxon>
        <taxon>Metazoa</taxon>
        <taxon>Chordata</taxon>
        <taxon>Craniata</taxon>
        <taxon>Vertebrata</taxon>
        <taxon>Euteleostomi</taxon>
        <taxon>Actinopterygii</taxon>
        <taxon>Neopterygii</taxon>
        <taxon>Teleostei</taxon>
        <taxon>Neoteleostei</taxon>
        <taxon>Acanthomorphata</taxon>
        <taxon>Ovalentaria</taxon>
        <taxon>Ambassidae</taxon>
        <taxon>Parambassis</taxon>
    </lineage>
</organism>
<dbReference type="GO" id="GO:0005576">
    <property type="term" value="C:extracellular region"/>
    <property type="evidence" value="ECO:0007669"/>
    <property type="project" value="UniProtKB-SubCell"/>
</dbReference>
<accession>A0A6P7J9I3</accession>
<gene>
    <name evidence="17" type="primary">LOC114443511</name>
</gene>
<dbReference type="InterPro" id="IPR015104">
    <property type="entry name" value="Sushi_2"/>
</dbReference>
<evidence type="ECO:0000256" key="1">
    <source>
        <dbReference type="ARBA" id="ARBA00003651"/>
    </source>
</evidence>
<sequence length="348" mass="38816">MELLLFLLCLFLSFTPAENEAVCSRPQLGANVEIHGLQRIYSPGAELRLSCEEGYTPVFGPHTIVCGASGAWTATKLICTLKRCPYPNQLLNGEMLYDDTTYRSVINYTCHEGYILTGSSSAVCQANATWSSDKPECRPVTCGLAPIPEFGGIIYDRIVRGNTTEYGTTVTYKCLPPYASFGNAEAKCTASGTWTKTPTCQVVTCPPPKNIERGYMSNNDQRNYDYMETIKYGCTGDYELEGSQEVFCQKDGTWSARPSCMAPCRVDIQRGRILYKGEKIWIKNFEPNKVLHKEIVSVYCMNEDRNCGYAIPTQCIDGRLQLPECFKEPSDIAYKFNSGSLPSEIEQC</sequence>
<comment type="subcellular location">
    <subcellularLocation>
        <location evidence="2">Secreted</location>
    </subcellularLocation>
</comment>
<dbReference type="SUPFAM" id="SSF57535">
    <property type="entry name" value="Complement control module/SCR domain"/>
    <property type="match status" value="5"/>
</dbReference>
<feature type="domain" description="Sushi" evidence="15">
    <location>
        <begin position="21"/>
        <end position="81"/>
    </location>
</feature>
<evidence type="ECO:0000313" key="16">
    <source>
        <dbReference type="Proteomes" id="UP000515145"/>
    </source>
</evidence>
<evidence type="ECO:0000256" key="13">
    <source>
        <dbReference type="PROSITE-ProRule" id="PRU00302"/>
    </source>
</evidence>
<evidence type="ECO:0000256" key="4">
    <source>
        <dbReference type="ARBA" id="ARBA00022525"/>
    </source>
</evidence>
<evidence type="ECO:0000256" key="10">
    <source>
        <dbReference type="ARBA" id="ARBA00023180"/>
    </source>
</evidence>
<comment type="function">
    <text evidence="1">Binds to various kinds of negatively charged substances such as heparin, phospholipids, and dextran sulfate. May prevent activation of the intrinsic blood coagulation cascade by binding to phospholipids on the surface of damaged cells.</text>
</comment>
<dbReference type="PROSITE" id="PS50923">
    <property type="entry name" value="SUSHI"/>
    <property type="match status" value="4"/>
</dbReference>
<dbReference type="Pfam" id="PF09014">
    <property type="entry name" value="Sushi_2"/>
    <property type="match status" value="1"/>
</dbReference>
<dbReference type="CDD" id="cd00033">
    <property type="entry name" value="CCP"/>
    <property type="match status" value="4"/>
</dbReference>
<dbReference type="Gene3D" id="2.10.70.10">
    <property type="entry name" value="Complement Module, domain 1"/>
    <property type="match status" value="5"/>
</dbReference>
<keyword evidence="10" id="KW-0325">Glycoprotein</keyword>
<dbReference type="SMART" id="SM00032">
    <property type="entry name" value="CCP"/>
    <property type="match status" value="4"/>
</dbReference>
<dbReference type="InterPro" id="IPR050350">
    <property type="entry name" value="Compl-Cell_Adhes-Reg"/>
</dbReference>
<feature type="domain" description="Sushi" evidence="15">
    <location>
        <begin position="140"/>
        <end position="202"/>
    </location>
</feature>
<feature type="disulfide bond" evidence="13">
    <location>
        <begin position="23"/>
        <end position="66"/>
    </location>
</feature>
<feature type="signal peptide" evidence="14">
    <location>
        <begin position="1"/>
        <end position="17"/>
    </location>
</feature>
<dbReference type="InterPro" id="IPR035976">
    <property type="entry name" value="Sushi/SCR/CCP_sf"/>
</dbReference>
<dbReference type="Proteomes" id="UP000515145">
    <property type="component" value="Chromosome 1"/>
</dbReference>
<evidence type="ECO:0000256" key="9">
    <source>
        <dbReference type="ARBA" id="ARBA00023157"/>
    </source>
</evidence>
<evidence type="ECO:0000256" key="7">
    <source>
        <dbReference type="ARBA" id="ARBA00022729"/>
    </source>
</evidence>
<feature type="domain" description="Sushi" evidence="15">
    <location>
        <begin position="203"/>
        <end position="262"/>
    </location>
</feature>
<name>A0A6P7J9I3_9TELE</name>